<evidence type="ECO:0000256" key="3">
    <source>
        <dbReference type="ARBA" id="ARBA00022692"/>
    </source>
</evidence>
<feature type="transmembrane region" description="Helical" evidence="6">
    <location>
        <begin position="229"/>
        <end position="259"/>
    </location>
</feature>
<gene>
    <name evidence="7" type="ordered locus">RL0490</name>
</gene>
<feature type="transmembrane region" description="Helical" evidence="6">
    <location>
        <begin position="139"/>
        <end position="158"/>
    </location>
</feature>
<keyword evidence="4 6" id="KW-1133">Transmembrane helix</keyword>
<accession>Q1MM19</accession>
<dbReference type="InterPro" id="IPR001851">
    <property type="entry name" value="ABC_transp_permease"/>
</dbReference>
<keyword evidence="5 6" id="KW-0472">Membrane</keyword>
<dbReference type="HOGENOM" id="CLU_028880_0_2_5"/>
<dbReference type="AlphaFoldDB" id="Q1MM19"/>
<feature type="transmembrane region" description="Helical" evidence="6">
    <location>
        <begin position="76"/>
        <end position="100"/>
    </location>
</feature>
<dbReference type="Pfam" id="PF02653">
    <property type="entry name" value="BPD_transp_2"/>
    <property type="match status" value="1"/>
</dbReference>
<dbReference type="EnsemblBacteria" id="CAK05983">
    <property type="protein sequence ID" value="CAK05983"/>
    <property type="gene ID" value="RL0490"/>
</dbReference>
<dbReference type="GO" id="GO:0005886">
    <property type="term" value="C:plasma membrane"/>
    <property type="evidence" value="ECO:0007669"/>
    <property type="project" value="UniProtKB-SubCell"/>
</dbReference>
<evidence type="ECO:0000256" key="4">
    <source>
        <dbReference type="ARBA" id="ARBA00022989"/>
    </source>
</evidence>
<evidence type="ECO:0000256" key="6">
    <source>
        <dbReference type="SAM" id="Phobius"/>
    </source>
</evidence>
<evidence type="ECO:0000256" key="5">
    <source>
        <dbReference type="ARBA" id="ARBA00023136"/>
    </source>
</evidence>
<evidence type="ECO:0000313" key="7">
    <source>
        <dbReference type="EMBL" id="CAK05983.1"/>
    </source>
</evidence>
<dbReference type="eggNOG" id="COG1172">
    <property type="taxonomic scope" value="Bacteria"/>
</dbReference>
<name>Q1MM19_RHIJ3</name>
<feature type="transmembrane region" description="Helical" evidence="6">
    <location>
        <begin position="164"/>
        <end position="185"/>
    </location>
</feature>
<dbReference type="Proteomes" id="UP000006575">
    <property type="component" value="Chromosome"/>
</dbReference>
<feature type="transmembrane region" description="Helical" evidence="6">
    <location>
        <begin position="288"/>
        <end position="308"/>
    </location>
</feature>
<evidence type="ECO:0000313" key="8">
    <source>
        <dbReference type="Proteomes" id="UP000006575"/>
    </source>
</evidence>
<evidence type="ECO:0000256" key="1">
    <source>
        <dbReference type="ARBA" id="ARBA00004651"/>
    </source>
</evidence>
<proteinExistence type="predicted"/>
<feature type="transmembrane region" description="Helical" evidence="6">
    <location>
        <begin position="112"/>
        <end position="132"/>
    </location>
</feature>
<keyword evidence="2" id="KW-1003">Cell membrane</keyword>
<evidence type="ECO:0000256" key="2">
    <source>
        <dbReference type="ARBA" id="ARBA00022475"/>
    </source>
</evidence>
<reference evidence="7 8" key="1">
    <citation type="journal article" date="2006" name="Genome Biol.">
        <title>The genome of Rhizobium leguminosarum has recognizable core and accessory components.</title>
        <authorList>
            <person name="Young J.W."/>
            <person name="Crossman L.C."/>
            <person name="Johnston A.W.B."/>
            <person name="Thomson N.R."/>
            <person name="Ghazoui Z.F."/>
            <person name="Hull K.H."/>
            <person name="Wexler M."/>
            <person name="Curson A.R.J."/>
            <person name="Todd J.D."/>
            <person name="Poole P.S."/>
            <person name="Mauchline T.H."/>
            <person name="East A.K."/>
            <person name="Quail M.A."/>
            <person name="Churcher C."/>
            <person name="Arrowsmith C."/>
            <person name="Cherevach A."/>
            <person name="Chillingworth T."/>
            <person name="Clarke K."/>
            <person name="Cronin A."/>
            <person name="Davis P."/>
            <person name="Fraser A."/>
            <person name="Hance Z."/>
            <person name="Hauser H."/>
            <person name="Jagels K."/>
            <person name="Moule S."/>
            <person name="Mungall K."/>
            <person name="Norbertczak H."/>
            <person name="Rabbinowitsch E."/>
            <person name="Sanders M."/>
            <person name="Simmonds M."/>
            <person name="Whitehead S."/>
            <person name="Parkhill J."/>
        </authorList>
    </citation>
    <scope>NUCLEOTIDE SEQUENCE [LARGE SCALE GENOMIC DNA]</scope>
    <source>
        <strain evidence="8">DSM 114642 / LMG 32736 / 3841</strain>
    </source>
</reference>
<dbReference type="KEGG" id="rle:RL0490"/>
<feature type="transmembrane region" description="Helical" evidence="6">
    <location>
        <begin position="346"/>
        <end position="365"/>
    </location>
</feature>
<keyword evidence="8" id="KW-1185">Reference proteome</keyword>
<keyword evidence="3 6" id="KW-0812">Transmembrane</keyword>
<feature type="transmembrane region" description="Helical" evidence="6">
    <location>
        <begin position="371"/>
        <end position="390"/>
    </location>
</feature>
<sequence>MIPGRFRRTMCRRLTNRLIKDRMDIGDGPRASSARGCGGGTMTGTQEFERVLDGSDKSVASFEHEKVSLIKRAQHFLHSTPAAVPLIVLVLAIVIFGLTIGGRFFSSYTLTLILQQIAIVGILGAAQTLVILTAGIDLSIGVIMVISAVIMGNVAITYGIPTPIAVIAGLVVGGLCGLLNGFLVAYMKLPPFIVTLGTWNIVMATNFIYSANETIRDTDVDEKAPLLHLFAVSFKLGSAVLTLGVIAMVLLVLVLWYVLNHTAWGRHVYAVGDDPEAAKLSGIQTKKVLLTVYAISGVIAGLAAWVSIGRNGSISPSSAVTDFNLQAITATVIGGISLFGGRGSILGTLFGAMIVGVVSMGLNMLGADPQWKVLLTGVLIIAAVAIDQWIRKVSV</sequence>
<dbReference type="GO" id="GO:0022857">
    <property type="term" value="F:transmembrane transporter activity"/>
    <property type="evidence" value="ECO:0007669"/>
    <property type="project" value="InterPro"/>
</dbReference>
<dbReference type="EMBL" id="AM236080">
    <property type="protein sequence ID" value="CAK05983.1"/>
    <property type="molecule type" value="Genomic_DNA"/>
</dbReference>
<comment type="subcellular location">
    <subcellularLocation>
        <location evidence="1">Cell membrane</location>
        <topology evidence="1">Multi-pass membrane protein</topology>
    </subcellularLocation>
</comment>
<dbReference type="PANTHER" id="PTHR32196">
    <property type="entry name" value="ABC TRANSPORTER PERMEASE PROTEIN YPHD-RELATED-RELATED"/>
    <property type="match status" value="1"/>
</dbReference>
<protein>
    <submittedName>
        <fullName evidence="7">Sugar permease component of ABC transporter</fullName>
    </submittedName>
</protein>
<dbReference type="CDD" id="cd06579">
    <property type="entry name" value="TM_PBP1_transp_AraH_like"/>
    <property type="match status" value="1"/>
</dbReference>
<feature type="transmembrane region" description="Helical" evidence="6">
    <location>
        <begin position="192"/>
        <end position="209"/>
    </location>
</feature>
<organism evidence="7 8">
    <name type="scientific">Rhizobium johnstonii (strain DSM 114642 / LMG 32736 / 3841)</name>
    <name type="common">Rhizobium leguminosarum bv. viciae</name>
    <dbReference type="NCBI Taxonomy" id="216596"/>
    <lineage>
        <taxon>Bacteria</taxon>
        <taxon>Pseudomonadati</taxon>
        <taxon>Pseudomonadota</taxon>
        <taxon>Alphaproteobacteria</taxon>
        <taxon>Hyphomicrobiales</taxon>
        <taxon>Rhizobiaceae</taxon>
        <taxon>Rhizobium/Agrobacterium group</taxon>
        <taxon>Rhizobium</taxon>
        <taxon>Rhizobium johnstonii</taxon>
    </lineage>
</organism>